<dbReference type="RefSeq" id="XP_009800762.1">
    <property type="nucleotide sequence ID" value="XM_009802460.1"/>
</dbReference>
<gene>
    <name evidence="3" type="primary">LOC104246614</name>
</gene>
<name>A0A1U7Y9G4_NICSY</name>
<protein>
    <submittedName>
        <fullName evidence="3">Uncharacterized protein LOC104246614</fullName>
    </submittedName>
</protein>
<feature type="compositionally biased region" description="Low complexity" evidence="1">
    <location>
        <begin position="99"/>
        <end position="112"/>
    </location>
</feature>
<dbReference type="Proteomes" id="UP000189701">
    <property type="component" value="Unplaced"/>
</dbReference>
<feature type="region of interest" description="Disordered" evidence="1">
    <location>
        <begin position="1"/>
        <end position="152"/>
    </location>
</feature>
<feature type="compositionally biased region" description="Polar residues" evidence="1">
    <location>
        <begin position="52"/>
        <end position="67"/>
    </location>
</feature>
<proteinExistence type="predicted"/>
<feature type="compositionally biased region" description="Polar residues" evidence="1">
    <location>
        <begin position="113"/>
        <end position="122"/>
    </location>
</feature>
<feature type="compositionally biased region" description="Acidic residues" evidence="1">
    <location>
        <begin position="126"/>
        <end position="136"/>
    </location>
</feature>
<reference evidence="3" key="2">
    <citation type="submission" date="2025-08" db="UniProtKB">
        <authorList>
            <consortium name="RefSeq"/>
        </authorList>
    </citation>
    <scope>IDENTIFICATION</scope>
    <source>
        <tissue evidence="3">Leaf</tissue>
    </source>
</reference>
<organism evidence="2 3">
    <name type="scientific">Nicotiana sylvestris</name>
    <name type="common">Wood tobacco</name>
    <name type="synonym">South American tobacco</name>
    <dbReference type="NCBI Taxonomy" id="4096"/>
    <lineage>
        <taxon>Eukaryota</taxon>
        <taxon>Viridiplantae</taxon>
        <taxon>Streptophyta</taxon>
        <taxon>Embryophyta</taxon>
        <taxon>Tracheophyta</taxon>
        <taxon>Spermatophyta</taxon>
        <taxon>Magnoliopsida</taxon>
        <taxon>eudicotyledons</taxon>
        <taxon>Gunneridae</taxon>
        <taxon>Pentapetalae</taxon>
        <taxon>asterids</taxon>
        <taxon>lamiids</taxon>
        <taxon>Solanales</taxon>
        <taxon>Solanaceae</taxon>
        <taxon>Nicotianoideae</taxon>
        <taxon>Nicotianeae</taxon>
        <taxon>Nicotiana</taxon>
    </lineage>
</organism>
<feature type="compositionally biased region" description="Basic residues" evidence="1">
    <location>
        <begin position="7"/>
        <end position="24"/>
    </location>
</feature>
<reference evidence="2" key="1">
    <citation type="journal article" date="2013" name="Genome Biol.">
        <title>Reference genomes and transcriptomes of Nicotiana sylvestris and Nicotiana tomentosiformis.</title>
        <authorList>
            <person name="Sierro N."/>
            <person name="Battey J.N."/>
            <person name="Ouadi S."/>
            <person name="Bovet L."/>
            <person name="Goepfert S."/>
            <person name="Bakaher N."/>
            <person name="Peitsch M.C."/>
            <person name="Ivanov N.V."/>
        </authorList>
    </citation>
    <scope>NUCLEOTIDE SEQUENCE [LARGE SCALE GENOMIC DNA]</scope>
</reference>
<sequence length="177" mass="19489">MVQSRGGGRKQSGKGKSSRGRGKVMIKLTPQARQNIKNTRRLIKAADRAIDQSGSEYTPSREASSDSVPEYVPDWPERNRLRDTPPVSSTTQASVRIYSESSEGSTAGSGNEYSTSPTTSLSGEGLVEEEGEEVEGGEPQVGGVERTKNPEACQDRFVSEVAYHKFREWWPERKLIP</sequence>
<dbReference type="OrthoDB" id="1243180at2759"/>
<dbReference type="AlphaFoldDB" id="A0A1U7Y9G4"/>
<evidence type="ECO:0000256" key="1">
    <source>
        <dbReference type="SAM" id="MobiDB-lite"/>
    </source>
</evidence>
<evidence type="ECO:0000313" key="3">
    <source>
        <dbReference type="RefSeq" id="XP_009800762.1"/>
    </source>
</evidence>
<evidence type="ECO:0000313" key="2">
    <source>
        <dbReference type="Proteomes" id="UP000189701"/>
    </source>
</evidence>
<accession>A0A1U7Y9G4</accession>
<keyword evidence="2" id="KW-1185">Reference proteome</keyword>